<reference evidence="2 3" key="3">
    <citation type="journal article" date="2011" name="Nat. Chem. Biol.">
        <title>Reveromycin A biosynthesis uses RevG and RevJ for stereospecific spiroacetal formation.</title>
        <authorList>
            <person name="Takahashi S."/>
            <person name="Toyoda A."/>
            <person name="Sekiyama Y."/>
            <person name="Takagi H."/>
            <person name="Nogawa T."/>
            <person name="Uramoto M."/>
            <person name="Suzuki R."/>
            <person name="Koshino H."/>
            <person name="Kumano T."/>
            <person name="Panthee S."/>
            <person name="Dairi T."/>
            <person name="Ishikawa J."/>
            <person name="Ikeda H."/>
            <person name="Sakaki Y."/>
            <person name="Osada H."/>
        </authorList>
    </citation>
    <scope>NUCLEOTIDE SEQUENCE [LARGE SCALE GENOMIC DNA]</scope>
    <source>
        <strain evidence="2 3">SN-593</strain>
    </source>
</reference>
<reference evidence="2 3" key="2">
    <citation type="journal article" date="2011" name="J. Antibiot.">
        <title>Furaquinocins I and J: novel polyketide isoprenoid hybrid compounds from Streptomyces reveromyceticus SN-593.</title>
        <authorList>
            <person name="Panthee S."/>
            <person name="Takahashi S."/>
            <person name="Takagi H."/>
            <person name="Nogawa T."/>
            <person name="Oowada E."/>
            <person name="Uramoto M."/>
            <person name="Osada H."/>
        </authorList>
    </citation>
    <scope>NUCLEOTIDE SEQUENCE [LARGE SCALE GENOMIC DNA]</scope>
    <source>
        <strain evidence="2 3">SN-593</strain>
    </source>
</reference>
<feature type="compositionally biased region" description="Basic and acidic residues" evidence="1">
    <location>
        <begin position="280"/>
        <end position="292"/>
    </location>
</feature>
<dbReference type="NCBIfam" id="NF033179">
    <property type="entry name" value="TnsA_like_Actin"/>
    <property type="match status" value="1"/>
</dbReference>
<protein>
    <recommendedName>
        <fullName evidence="4">TnsA-like heteromeric transposase endonuclease subunit</fullName>
    </recommendedName>
</protein>
<evidence type="ECO:0000313" key="2">
    <source>
        <dbReference type="EMBL" id="BBA95233.1"/>
    </source>
</evidence>
<accession>A0A7U3VL74</accession>
<dbReference type="EMBL" id="AP018365">
    <property type="protein sequence ID" value="BBA95233.1"/>
    <property type="molecule type" value="Genomic_DNA"/>
</dbReference>
<gene>
    <name evidence="2" type="ORF">RVR_12</name>
</gene>
<keyword evidence="3" id="KW-1185">Reference proteome</keyword>
<feature type="compositionally biased region" description="Pro residues" evidence="1">
    <location>
        <begin position="7"/>
        <end position="26"/>
    </location>
</feature>
<dbReference type="AlphaFoldDB" id="A0A7U3VL74"/>
<sequence>MIDTHHPPAPGSPALPPPASLPRPLPWQPAEAARAAAGMEAVFTGPDGQLVQQRWDQAAAAVRWEDQPPVAPFPVVPGRSWGPGWWWSATTGGHVMHGSVAMRTQLMVLDRDPGVTWLAARPVRLVWRDPGDGRPRSWVPQLFARCVDGSGLLADCPAAADAGGIRALRAAQIVDAACTAVGWSYRRLALPGAVVAANLRWLAGYRHPRNAGTPGLAASVQEVFAEPRPLEEGAAACGDPIAVLPAVFHALWAGRLDVALDQPLHHRSLVGPGKTAQTSEQERGQEREHNAR</sequence>
<organism evidence="2 3">
    <name type="scientific">Actinacidiphila reveromycinica</name>
    <dbReference type="NCBI Taxonomy" id="659352"/>
    <lineage>
        <taxon>Bacteria</taxon>
        <taxon>Bacillati</taxon>
        <taxon>Actinomycetota</taxon>
        <taxon>Actinomycetes</taxon>
        <taxon>Kitasatosporales</taxon>
        <taxon>Streptomycetaceae</taxon>
        <taxon>Actinacidiphila</taxon>
    </lineage>
</organism>
<evidence type="ECO:0000313" key="3">
    <source>
        <dbReference type="Proteomes" id="UP000595703"/>
    </source>
</evidence>
<dbReference type="InterPro" id="IPR048000">
    <property type="entry name" value="TnsA-like"/>
</dbReference>
<proteinExistence type="predicted"/>
<name>A0A7U3VL74_9ACTN</name>
<evidence type="ECO:0008006" key="4">
    <source>
        <dbReference type="Google" id="ProtNLM"/>
    </source>
</evidence>
<feature type="region of interest" description="Disordered" evidence="1">
    <location>
        <begin position="267"/>
        <end position="292"/>
    </location>
</feature>
<reference evidence="2 3" key="4">
    <citation type="journal article" date="2020" name="Sci. Rep.">
        <title>beta-carboline chemical signals induce reveromycin production through a LuxR family regulator in Streptomyces sp. SN-593.</title>
        <authorList>
            <person name="Panthee S."/>
            <person name="Kito N."/>
            <person name="Hayashi T."/>
            <person name="Shimizu T."/>
            <person name="Ishikawa J."/>
            <person name="Hamamoto H."/>
            <person name="Osada H."/>
            <person name="Takahashi S."/>
        </authorList>
    </citation>
    <scope>NUCLEOTIDE SEQUENCE [LARGE SCALE GENOMIC DNA]</scope>
    <source>
        <strain evidence="2 3">SN-593</strain>
    </source>
</reference>
<feature type="region of interest" description="Disordered" evidence="1">
    <location>
        <begin position="1"/>
        <end position="26"/>
    </location>
</feature>
<dbReference type="RefSeq" id="WP_202231798.1">
    <property type="nucleotide sequence ID" value="NZ_AP018365.1"/>
</dbReference>
<reference evidence="2 3" key="1">
    <citation type="journal article" date="2010" name="J. Bacteriol.">
        <title>Biochemical characterization of a novel indole prenyltransferase from Streptomyces sp. SN-593.</title>
        <authorList>
            <person name="Takahashi S."/>
            <person name="Takagi H."/>
            <person name="Toyoda A."/>
            <person name="Uramoto M."/>
            <person name="Nogawa T."/>
            <person name="Ueki M."/>
            <person name="Sakaki Y."/>
            <person name="Osada H."/>
        </authorList>
    </citation>
    <scope>NUCLEOTIDE SEQUENCE [LARGE SCALE GENOMIC DNA]</scope>
    <source>
        <strain evidence="2 3">SN-593</strain>
    </source>
</reference>
<dbReference type="Proteomes" id="UP000595703">
    <property type="component" value="Chromosome"/>
</dbReference>
<evidence type="ECO:0000256" key="1">
    <source>
        <dbReference type="SAM" id="MobiDB-lite"/>
    </source>
</evidence>
<dbReference type="KEGG" id="arev:RVR_12"/>